<dbReference type="AlphaFoldDB" id="A0A137P7Q9"/>
<accession>A0A137P7Q9</accession>
<dbReference type="EMBL" id="KQ964488">
    <property type="protein sequence ID" value="KXN70961.1"/>
    <property type="molecule type" value="Genomic_DNA"/>
</dbReference>
<sequence>MTPMLIILRFLKLDNTNYLSIRQHNHSPRFENKNILDISLKLVNTLQYLDWHSLSTDNSQLFNETIANNVELISLKATSKSFNLNSFYHISKNTNLTKLYITFNEYFIDLNSANLPRLSNIKNLLFYQTHGQNQTPIHLLIEKCENLEELKLGNVYDFKVHLKYYIKNLTLLKILAIDVNGFPHQILDTVLPEPNLEQLKICSKHPIKLDFSNFDNMKKLKFICNNYLETNEVPKYEELNNWKMTSYPTSTKYWKIK</sequence>
<organism evidence="1 2">
    <name type="scientific">Conidiobolus coronatus (strain ATCC 28846 / CBS 209.66 / NRRL 28638)</name>
    <name type="common">Delacroixia coronata</name>
    <dbReference type="NCBI Taxonomy" id="796925"/>
    <lineage>
        <taxon>Eukaryota</taxon>
        <taxon>Fungi</taxon>
        <taxon>Fungi incertae sedis</taxon>
        <taxon>Zoopagomycota</taxon>
        <taxon>Entomophthoromycotina</taxon>
        <taxon>Entomophthoromycetes</taxon>
        <taxon>Entomophthorales</taxon>
        <taxon>Ancylistaceae</taxon>
        <taxon>Conidiobolus</taxon>
    </lineage>
</organism>
<protein>
    <submittedName>
        <fullName evidence="1">Uncharacterized protein</fullName>
    </submittedName>
</protein>
<keyword evidence="2" id="KW-1185">Reference proteome</keyword>
<dbReference type="InterPro" id="IPR032675">
    <property type="entry name" value="LRR_dom_sf"/>
</dbReference>
<gene>
    <name evidence="1" type="ORF">CONCODRAFT_70208</name>
</gene>
<dbReference type="Gene3D" id="3.80.10.10">
    <property type="entry name" value="Ribonuclease Inhibitor"/>
    <property type="match status" value="1"/>
</dbReference>
<evidence type="ECO:0000313" key="1">
    <source>
        <dbReference type="EMBL" id="KXN70961.1"/>
    </source>
</evidence>
<name>A0A137P7Q9_CONC2</name>
<dbReference type="Proteomes" id="UP000070444">
    <property type="component" value="Unassembled WGS sequence"/>
</dbReference>
<reference evidence="1 2" key="1">
    <citation type="journal article" date="2015" name="Genome Biol. Evol.">
        <title>Phylogenomic analyses indicate that early fungi evolved digesting cell walls of algal ancestors of land plants.</title>
        <authorList>
            <person name="Chang Y."/>
            <person name="Wang S."/>
            <person name="Sekimoto S."/>
            <person name="Aerts A.L."/>
            <person name="Choi C."/>
            <person name="Clum A."/>
            <person name="LaButti K.M."/>
            <person name="Lindquist E.A."/>
            <person name="Yee Ngan C."/>
            <person name="Ohm R.A."/>
            <person name="Salamov A.A."/>
            <person name="Grigoriev I.V."/>
            <person name="Spatafora J.W."/>
            <person name="Berbee M.L."/>
        </authorList>
    </citation>
    <scope>NUCLEOTIDE SEQUENCE [LARGE SCALE GENOMIC DNA]</scope>
    <source>
        <strain evidence="1 2">NRRL 28638</strain>
    </source>
</reference>
<evidence type="ECO:0000313" key="2">
    <source>
        <dbReference type="Proteomes" id="UP000070444"/>
    </source>
</evidence>
<dbReference type="SUPFAM" id="SSF52047">
    <property type="entry name" value="RNI-like"/>
    <property type="match status" value="1"/>
</dbReference>
<proteinExistence type="predicted"/>